<sequence length="221" mass="23837">MADDTVRTTIATHGIELVILAVKDDKGQVITGSNGLSDSGLYFVEGNERGTTQANITGIEQKGQAQWANDTKKRVTYGSPEIEVALTLLDADEEPMMKCVGSYTDPTTGITVRTSSSKPHVAMILVSKKYDGTKKYECFSNGNMILPTINHQTDNTNQTASNPAYTYSALAPMDKNVFLDDKGNQQLMGTTSSASPNFDLKKLFDVVFPGNKYGTTAASNS</sequence>
<organism evidence="1 2">
    <name type="scientific">Fructilactobacillus hinvesii</name>
    <dbReference type="NCBI Taxonomy" id="2940300"/>
    <lineage>
        <taxon>Bacteria</taxon>
        <taxon>Bacillati</taxon>
        <taxon>Bacillota</taxon>
        <taxon>Bacilli</taxon>
        <taxon>Lactobacillales</taxon>
        <taxon>Lactobacillaceae</taxon>
        <taxon>Fructilactobacillus</taxon>
    </lineage>
</organism>
<reference evidence="1" key="1">
    <citation type="submission" date="2022-05" db="EMBL/GenBank/DDBJ databases">
        <authorList>
            <person name="Oliphant S.A."/>
            <person name="Watson-Haigh N.S."/>
            <person name="Sumby K.M."/>
            <person name="Gardner J.M."/>
            <person name="Jiranek V."/>
        </authorList>
    </citation>
    <scope>NUCLEOTIDE SEQUENCE</scope>
    <source>
        <strain evidence="1">KI11_C11</strain>
    </source>
</reference>
<dbReference type="RefSeq" id="WP_252796760.1">
    <property type="nucleotide sequence ID" value="NZ_CP097118.1"/>
</dbReference>
<dbReference type="Pfam" id="PF04630">
    <property type="entry name" value="Phage_TTP_1"/>
    <property type="match status" value="1"/>
</dbReference>
<name>A0ABY5BRG6_9LACO</name>
<dbReference type="Proteomes" id="UP001057025">
    <property type="component" value="Chromosome"/>
</dbReference>
<dbReference type="InterPro" id="IPR006724">
    <property type="entry name" value="Phage_TTP"/>
</dbReference>
<gene>
    <name evidence="1" type="ORF">M3M39_04910</name>
</gene>
<protein>
    <submittedName>
        <fullName evidence="1">Phage tail protein</fullName>
    </submittedName>
</protein>
<accession>A0ABY5BRG6</accession>
<proteinExistence type="predicted"/>
<keyword evidence="2" id="KW-1185">Reference proteome</keyword>
<evidence type="ECO:0000313" key="1">
    <source>
        <dbReference type="EMBL" id="USS87464.1"/>
    </source>
</evidence>
<evidence type="ECO:0000313" key="2">
    <source>
        <dbReference type="Proteomes" id="UP001057025"/>
    </source>
</evidence>
<dbReference type="EMBL" id="CP097118">
    <property type="protein sequence ID" value="USS87464.1"/>
    <property type="molecule type" value="Genomic_DNA"/>
</dbReference>